<name>A0ABR0Q480_GOSAR</name>
<protein>
    <recommendedName>
        <fullName evidence="1">Pectinesterase inhibitor domain-containing protein</fullName>
    </recommendedName>
</protein>
<sequence>MVTTSIAAKEVECSSREKVAEMVAMKPMMEAGKQQKQKILPNKMMDEVKVSAALTDEDTCMDGFSSSAMNGYAKMMVRKRIIKITHLMSNVLALVNNYASSQILH</sequence>
<accession>A0ABR0Q480</accession>
<keyword evidence="3" id="KW-1185">Reference proteome</keyword>
<reference evidence="2 3" key="1">
    <citation type="submission" date="2023-03" db="EMBL/GenBank/DDBJ databases">
        <title>WGS of Gossypium arboreum.</title>
        <authorList>
            <person name="Yu D."/>
        </authorList>
    </citation>
    <scope>NUCLEOTIDE SEQUENCE [LARGE SCALE GENOMIC DNA]</scope>
    <source>
        <tissue evidence="2">Leaf</tissue>
    </source>
</reference>
<comment type="caution">
    <text evidence="2">The sequence shown here is derived from an EMBL/GenBank/DDBJ whole genome shotgun (WGS) entry which is preliminary data.</text>
</comment>
<evidence type="ECO:0000313" key="3">
    <source>
        <dbReference type="Proteomes" id="UP001358586"/>
    </source>
</evidence>
<dbReference type="InterPro" id="IPR006501">
    <property type="entry name" value="Pectinesterase_inhib_dom"/>
</dbReference>
<dbReference type="Gene3D" id="1.20.140.40">
    <property type="entry name" value="Invertase/pectin methylesterase inhibitor family protein"/>
    <property type="match status" value="1"/>
</dbReference>
<feature type="domain" description="Pectinesterase inhibitor" evidence="1">
    <location>
        <begin position="47"/>
        <end position="94"/>
    </location>
</feature>
<gene>
    <name evidence="2" type="ORF">PVK06_018018</name>
</gene>
<dbReference type="Proteomes" id="UP001358586">
    <property type="component" value="Chromosome 5"/>
</dbReference>
<proteinExistence type="predicted"/>
<dbReference type="EMBL" id="JARKNE010000005">
    <property type="protein sequence ID" value="KAK5834144.1"/>
    <property type="molecule type" value="Genomic_DNA"/>
</dbReference>
<dbReference type="InterPro" id="IPR035513">
    <property type="entry name" value="Invertase/methylesterase_inhib"/>
</dbReference>
<evidence type="ECO:0000259" key="1">
    <source>
        <dbReference type="Pfam" id="PF04043"/>
    </source>
</evidence>
<dbReference type="SUPFAM" id="SSF101148">
    <property type="entry name" value="Plant invertase/pectin methylesterase inhibitor"/>
    <property type="match status" value="1"/>
</dbReference>
<organism evidence="2 3">
    <name type="scientific">Gossypium arboreum</name>
    <name type="common">Tree cotton</name>
    <name type="synonym">Gossypium nanking</name>
    <dbReference type="NCBI Taxonomy" id="29729"/>
    <lineage>
        <taxon>Eukaryota</taxon>
        <taxon>Viridiplantae</taxon>
        <taxon>Streptophyta</taxon>
        <taxon>Embryophyta</taxon>
        <taxon>Tracheophyta</taxon>
        <taxon>Spermatophyta</taxon>
        <taxon>Magnoliopsida</taxon>
        <taxon>eudicotyledons</taxon>
        <taxon>Gunneridae</taxon>
        <taxon>Pentapetalae</taxon>
        <taxon>rosids</taxon>
        <taxon>malvids</taxon>
        <taxon>Malvales</taxon>
        <taxon>Malvaceae</taxon>
        <taxon>Malvoideae</taxon>
        <taxon>Gossypium</taxon>
    </lineage>
</organism>
<evidence type="ECO:0000313" key="2">
    <source>
        <dbReference type="EMBL" id="KAK5834144.1"/>
    </source>
</evidence>
<dbReference type="Pfam" id="PF04043">
    <property type="entry name" value="PMEI"/>
    <property type="match status" value="1"/>
</dbReference>